<dbReference type="InterPro" id="IPR036259">
    <property type="entry name" value="MFS_trans_sf"/>
</dbReference>
<feature type="transmembrane region" description="Helical" evidence="7">
    <location>
        <begin position="342"/>
        <end position="365"/>
    </location>
</feature>
<dbReference type="Proteomes" id="UP000268727">
    <property type="component" value="Unassembled WGS sequence"/>
</dbReference>
<name>A0A3N1H0T9_9PSEU</name>
<dbReference type="GO" id="GO:0005886">
    <property type="term" value="C:plasma membrane"/>
    <property type="evidence" value="ECO:0007669"/>
    <property type="project" value="UniProtKB-SubCell"/>
</dbReference>
<feature type="transmembrane region" description="Helical" evidence="7">
    <location>
        <begin position="371"/>
        <end position="393"/>
    </location>
</feature>
<evidence type="ECO:0000256" key="1">
    <source>
        <dbReference type="ARBA" id="ARBA00004651"/>
    </source>
</evidence>
<proteinExistence type="predicted"/>
<dbReference type="InterPro" id="IPR011701">
    <property type="entry name" value="MFS"/>
</dbReference>
<dbReference type="AlphaFoldDB" id="A0A3N1H0T9"/>
<dbReference type="GO" id="GO:0022857">
    <property type="term" value="F:transmembrane transporter activity"/>
    <property type="evidence" value="ECO:0007669"/>
    <property type="project" value="InterPro"/>
</dbReference>
<dbReference type="OrthoDB" id="3685956at2"/>
<feature type="transmembrane region" description="Helical" evidence="7">
    <location>
        <begin position="76"/>
        <end position="96"/>
    </location>
</feature>
<feature type="region of interest" description="Disordered" evidence="6">
    <location>
        <begin position="402"/>
        <end position="429"/>
    </location>
</feature>
<comment type="caution">
    <text evidence="9">The sequence shown here is derived from an EMBL/GenBank/DDBJ whole genome shotgun (WGS) entry which is preliminary data.</text>
</comment>
<accession>A0A3N1H0T9</accession>
<evidence type="ECO:0000256" key="4">
    <source>
        <dbReference type="ARBA" id="ARBA00022989"/>
    </source>
</evidence>
<dbReference type="PROSITE" id="PS50850">
    <property type="entry name" value="MFS"/>
    <property type="match status" value="1"/>
</dbReference>
<dbReference type="RefSeq" id="WP_123742136.1">
    <property type="nucleotide sequence ID" value="NZ_RJKM01000001.1"/>
</dbReference>
<dbReference type="Gene3D" id="1.20.1250.20">
    <property type="entry name" value="MFS general substrate transporter like domains"/>
    <property type="match status" value="1"/>
</dbReference>
<feature type="transmembrane region" description="Helical" evidence="7">
    <location>
        <begin position="306"/>
        <end position="330"/>
    </location>
</feature>
<evidence type="ECO:0000256" key="2">
    <source>
        <dbReference type="ARBA" id="ARBA00022475"/>
    </source>
</evidence>
<feature type="transmembrane region" description="Helical" evidence="7">
    <location>
        <begin position="222"/>
        <end position="246"/>
    </location>
</feature>
<evidence type="ECO:0000256" key="3">
    <source>
        <dbReference type="ARBA" id="ARBA00022692"/>
    </source>
</evidence>
<feature type="transmembrane region" description="Helical" evidence="7">
    <location>
        <begin position="102"/>
        <end position="126"/>
    </location>
</feature>
<sequence>MVAVLGDLRDNRDLAVLAGGSGVAGLGAQLTLIGFTTELAGSGAFAVAGLFVAVAFGAVLGTPLAGWALDRVPHRLLLVVAVFAQVLLPVGLLFGYQRPPVLYGLVALLGLCGAVVWTCASALVPVAVGEDGAARGHAVLSSARNAGSVAGIVLGGVIAAGPGVQWAVMLDAVCAFTHLALVVVWLRADRDPRRDDGGAAAPGGQWSGWVLLRSDRLLLGRVVAQAVVGVAVAIALVNQVFLVLGPIGGNEFTYGAVLACWSAGLLLGANLTRRVTTTRGLVAAFAAANLVLALALAAPARLPHLVVTAVAWLVAGACGSVQNATLNGLVEARTSDAVRGRVAATAGAVTTCSGVVGLLVAGVVVGAAGPLSALTAASGFALVAALMAVLAVLRRDHLRASVATPDPDRAPDGQGTLVAGSGRWTPRGR</sequence>
<keyword evidence="2" id="KW-1003">Cell membrane</keyword>
<feature type="transmembrane region" description="Helical" evidence="7">
    <location>
        <begin position="43"/>
        <end position="69"/>
    </location>
</feature>
<evidence type="ECO:0000313" key="10">
    <source>
        <dbReference type="Proteomes" id="UP000268727"/>
    </source>
</evidence>
<keyword evidence="5 7" id="KW-0472">Membrane</keyword>
<feature type="transmembrane region" description="Helical" evidence="7">
    <location>
        <begin position="166"/>
        <end position="186"/>
    </location>
</feature>
<dbReference type="PANTHER" id="PTHR23513:SF6">
    <property type="entry name" value="MAJOR FACILITATOR SUPERFAMILY ASSOCIATED DOMAIN-CONTAINING PROTEIN"/>
    <property type="match status" value="1"/>
</dbReference>
<keyword evidence="4 7" id="KW-1133">Transmembrane helix</keyword>
<keyword evidence="3 7" id="KW-0812">Transmembrane</keyword>
<evidence type="ECO:0000256" key="6">
    <source>
        <dbReference type="SAM" id="MobiDB-lite"/>
    </source>
</evidence>
<feature type="transmembrane region" description="Helical" evidence="7">
    <location>
        <begin position="281"/>
        <end position="300"/>
    </location>
</feature>
<dbReference type="EMBL" id="RJKM01000001">
    <property type="protein sequence ID" value="ROP36098.1"/>
    <property type="molecule type" value="Genomic_DNA"/>
</dbReference>
<reference evidence="9 10" key="1">
    <citation type="submission" date="2018-11" db="EMBL/GenBank/DDBJ databases">
        <title>Sequencing the genomes of 1000 actinobacteria strains.</title>
        <authorList>
            <person name="Klenk H.-P."/>
        </authorList>
    </citation>
    <scope>NUCLEOTIDE SEQUENCE [LARGE SCALE GENOMIC DNA]</scope>
    <source>
        <strain evidence="9 10">DSM 44231</strain>
    </source>
</reference>
<gene>
    <name evidence="9" type="ORF">EDD40_1360</name>
</gene>
<evidence type="ECO:0000256" key="7">
    <source>
        <dbReference type="SAM" id="Phobius"/>
    </source>
</evidence>
<dbReference type="PANTHER" id="PTHR23513">
    <property type="entry name" value="INTEGRAL MEMBRANE EFFLUX PROTEIN-RELATED"/>
    <property type="match status" value="1"/>
</dbReference>
<evidence type="ECO:0000259" key="8">
    <source>
        <dbReference type="PROSITE" id="PS50850"/>
    </source>
</evidence>
<dbReference type="InterPro" id="IPR020846">
    <property type="entry name" value="MFS_dom"/>
</dbReference>
<dbReference type="Pfam" id="PF07690">
    <property type="entry name" value="MFS_1"/>
    <property type="match status" value="1"/>
</dbReference>
<organism evidence="9 10">
    <name type="scientific">Saccharothrix texasensis</name>
    <dbReference type="NCBI Taxonomy" id="103734"/>
    <lineage>
        <taxon>Bacteria</taxon>
        <taxon>Bacillati</taxon>
        <taxon>Actinomycetota</taxon>
        <taxon>Actinomycetes</taxon>
        <taxon>Pseudonocardiales</taxon>
        <taxon>Pseudonocardiaceae</taxon>
        <taxon>Saccharothrix</taxon>
    </lineage>
</organism>
<feature type="domain" description="Major facilitator superfamily (MFS) profile" evidence="8">
    <location>
        <begin position="1"/>
        <end position="396"/>
    </location>
</feature>
<dbReference type="SUPFAM" id="SSF103473">
    <property type="entry name" value="MFS general substrate transporter"/>
    <property type="match status" value="1"/>
</dbReference>
<evidence type="ECO:0000256" key="5">
    <source>
        <dbReference type="ARBA" id="ARBA00023136"/>
    </source>
</evidence>
<evidence type="ECO:0000313" key="9">
    <source>
        <dbReference type="EMBL" id="ROP36098.1"/>
    </source>
</evidence>
<feature type="transmembrane region" description="Helical" evidence="7">
    <location>
        <begin position="14"/>
        <end position="37"/>
    </location>
</feature>
<protein>
    <submittedName>
        <fullName evidence="9">Putative MFS family arabinose efflux permease</fullName>
    </submittedName>
</protein>
<comment type="subcellular location">
    <subcellularLocation>
        <location evidence="1">Cell membrane</location>
        <topology evidence="1">Multi-pass membrane protein</topology>
    </subcellularLocation>
</comment>
<feature type="transmembrane region" description="Helical" evidence="7">
    <location>
        <begin position="252"/>
        <end position="269"/>
    </location>
</feature>
<keyword evidence="10" id="KW-1185">Reference proteome</keyword>